<dbReference type="Proteomes" id="UP000321058">
    <property type="component" value="Unassembled WGS sequence"/>
</dbReference>
<feature type="chain" id="PRO_5022254263" evidence="2">
    <location>
        <begin position="23"/>
        <end position="414"/>
    </location>
</feature>
<evidence type="ECO:0000256" key="2">
    <source>
        <dbReference type="RuleBase" id="RU363072"/>
    </source>
</evidence>
<dbReference type="EMBL" id="BKAJ01000091">
    <property type="protein sequence ID" value="GEP57981.1"/>
    <property type="molecule type" value="Genomic_DNA"/>
</dbReference>
<reference evidence="3 4" key="1">
    <citation type="submission" date="2019-07" db="EMBL/GenBank/DDBJ databases">
        <title>Whole genome shotgun sequence of Reyranella soli NBRC 108950.</title>
        <authorList>
            <person name="Hosoyama A."/>
            <person name="Uohara A."/>
            <person name="Ohji S."/>
            <person name="Ichikawa N."/>
        </authorList>
    </citation>
    <scope>NUCLEOTIDE SEQUENCE [LARGE SCALE GENOMIC DNA]</scope>
    <source>
        <strain evidence="3 4">NBRC 108950</strain>
    </source>
</reference>
<sequence>MRCVAGSVVLAALAVATGRAEAQTYDPQGQKLVGRIHDANRAAKKRQELSLSEEVDSAHVRYARTKKEIEDTTGISYSMETSFMSQWGTPNGGYGAVQAMFTPAVNWDAFSSPSIGSGSVQFHFLSAQYLSGASGTSLGSNINLISPINNQPDANNQFVQLTYTHAFPGNWLAISVGQYAFSNFDGNAYANDQQVNFIGYSLTQNGSQNYSQAGLGAYAQLNPTREITFAAGFQDANDFSGSYIQFPTVGQGQYAWFGYAAWSPTVKDWGQGNYALLYYNQPGVSLQPLASSGLSFSASQPIGDKVGLFLRANTAWQSSFAIQSSIAGGAVLNDPVQHSRHDQIGLAMAWNATNMSLFTGTFVRPSEIMLEAYWSWSVFRGFLVTPDVQLYLQPALAPSSDLAAVFTIRVTQLF</sequence>
<dbReference type="GO" id="GO:0015288">
    <property type="term" value="F:porin activity"/>
    <property type="evidence" value="ECO:0007669"/>
    <property type="project" value="InterPro"/>
</dbReference>
<comment type="caution">
    <text evidence="3">The sequence shown here is derived from an EMBL/GenBank/DDBJ whole genome shotgun (WGS) entry which is preliminary data.</text>
</comment>
<comment type="similarity">
    <text evidence="1 2">Belongs to the OprB family.</text>
</comment>
<dbReference type="InterPro" id="IPR007049">
    <property type="entry name" value="Carb-sel_porin_OprB"/>
</dbReference>
<feature type="signal peptide" evidence="2">
    <location>
        <begin position="1"/>
        <end position="22"/>
    </location>
</feature>
<dbReference type="OrthoDB" id="177316at2"/>
<proteinExistence type="inferred from homology"/>
<name>A0A512NGB1_9HYPH</name>
<evidence type="ECO:0000256" key="1">
    <source>
        <dbReference type="ARBA" id="ARBA00008769"/>
    </source>
</evidence>
<dbReference type="GO" id="GO:0016020">
    <property type="term" value="C:membrane"/>
    <property type="evidence" value="ECO:0007669"/>
    <property type="project" value="InterPro"/>
</dbReference>
<evidence type="ECO:0000313" key="4">
    <source>
        <dbReference type="Proteomes" id="UP000321058"/>
    </source>
</evidence>
<protein>
    <submittedName>
        <fullName evidence="3">Uncharacterized protein</fullName>
    </submittedName>
</protein>
<dbReference type="AlphaFoldDB" id="A0A512NGB1"/>
<organism evidence="3 4">
    <name type="scientific">Reyranella soli</name>
    <dbReference type="NCBI Taxonomy" id="1230389"/>
    <lineage>
        <taxon>Bacteria</taxon>
        <taxon>Pseudomonadati</taxon>
        <taxon>Pseudomonadota</taxon>
        <taxon>Alphaproteobacteria</taxon>
        <taxon>Hyphomicrobiales</taxon>
        <taxon>Reyranellaceae</taxon>
        <taxon>Reyranella</taxon>
    </lineage>
</organism>
<gene>
    <name evidence="3" type="ORF">RSO01_51470</name>
</gene>
<evidence type="ECO:0000313" key="3">
    <source>
        <dbReference type="EMBL" id="GEP57981.1"/>
    </source>
</evidence>
<dbReference type="InterPro" id="IPR038673">
    <property type="entry name" value="OprB_sf"/>
</dbReference>
<dbReference type="Gene3D" id="2.40.160.180">
    <property type="entry name" value="Carbohydrate-selective porin OprB"/>
    <property type="match status" value="1"/>
</dbReference>
<accession>A0A512NGB1</accession>
<keyword evidence="4" id="KW-1185">Reference proteome</keyword>
<dbReference type="Pfam" id="PF04966">
    <property type="entry name" value="OprB"/>
    <property type="match status" value="1"/>
</dbReference>
<dbReference type="GO" id="GO:0008643">
    <property type="term" value="P:carbohydrate transport"/>
    <property type="evidence" value="ECO:0007669"/>
    <property type="project" value="InterPro"/>
</dbReference>
<keyword evidence="2" id="KW-0732">Signal</keyword>